<feature type="non-terminal residue" evidence="2">
    <location>
        <position position="288"/>
    </location>
</feature>
<feature type="compositionally biased region" description="Basic and acidic residues" evidence="1">
    <location>
        <begin position="23"/>
        <end position="32"/>
    </location>
</feature>
<reference evidence="2" key="1">
    <citation type="submission" date="2020-02" db="EMBL/GenBank/DDBJ databases">
        <authorList>
            <person name="Meier V. D."/>
        </authorList>
    </citation>
    <scope>NUCLEOTIDE SEQUENCE</scope>
    <source>
        <strain evidence="2">AVDCRST_MAG77</strain>
    </source>
</reference>
<feature type="non-terminal residue" evidence="2">
    <location>
        <position position="1"/>
    </location>
</feature>
<feature type="region of interest" description="Disordered" evidence="1">
    <location>
        <begin position="257"/>
        <end position="288"/>
    </location>
</feature>
<dbReference type="AlphaFoldDB" id="A0A6J4JSF7"/>
<sequence length="288" mass="31552">DNYRIGPKDPHPPRGTALADDFDSQRDNDTHSVEGANRGRPVAAHRRTCRLRPLLRSQSAARTRRRRGHSHQDHGLRRALPPGHGRRADAPRNRGGGCRPRVFTPQAGGPHPLTGGGHAPSEHDRRPRRQRDQPGGRAAPGERRRVPDRIRARPAPCAHDAVPRRLWRGVQPRDGVLRRPLLPNGVPHLQVRLLSASPGCPLPGRGYGLSHRHVRTGPRGQPHDRRTLLRASNHRRGERVPCVAPDQGSTHRAVAAASGAQRPAGGRHAGLRRRAAGLRGTARPQIGV</sequence>
<feature type="compositionally biased region" description="Basic and acidic residues" evidence="1">
    <location>
        <begin position="1"/>
        <end position="12"/>
    </location>
</feature>
<proteinExistence type="predicted"/>
<feature type="region of interest" description="Disordered" evidence="1">
    <location>
        <begin position="1"/>
        <end position="150"/>
    </location>
</feature>
<evidence type="ECO:0000256" key="1">
    <source>
        <dbReference type="SAM" id="MobiDB-lite"/>
    </source>
</evidence>
<protein>
    <submittedName>
        <fullName evidence="2">Uncharacterized protein</fullName>
    </submittedName>
</protein>
<accession>A0A6J4JSF7</accession>
<dbReference type="EMBL" id="CADCTC010000228">
    <property type="protein sequence ID" value="CAA9286026.1"/>
    <property type="molecule type" value="Genomic_DNA"/>
</dbReference>
<organism evidence="2">
    <name type="scientific">uncultured Chloroflexota bacterium</name>
    <dbReference type="NCBI Taxonomy" id="166587"/>
    <lineage>
        <taxon>Bacteria</taxon>
        <taxon>Bacillati</taxon>
        <taxon>Chloroflexota</taxon>
        <taxon>environmental samples</taxon>
    </lineage>
</organism>
<feature type="compositionally biased region" description="Basic and acidic residues" evidence="1">
    <location>
        <begin position="120"/>
        <end position="150"/>
    </location>
</feature>
<evidence type="ECO:0000313" key="2">
    <source>
        <dbReference type="EMBL" id="CAA9286026.1"/>
    </source>
</evidence>
<gene>
    <name evidence="2" type="ORF">AVDCRST_MAG77-4747</name>
</gene>
<name>A0A6J4JSF7_9CHLR</name>
<feature type="compositionally biased region" description="Low complexity" evidence="1">
    <location>
        <begin position="277"/>
        <end position="288"/>
    </location>
</feature>